<comment type="caution">
    <text evidence="2">The sequence shown here is derived from an EMBL/GenBank/DDBJ whole genome shotgun (WGS) entry which is preliminary data.</text>
</comment>
<protein>
    <submittedName>
        <fullName evidence="2">Uncharacterized protein</fullName>
    </submittedName>
</protein>
<dbReference type="OrthoDB" id="581689at2"/>
<proteinExistence type="predicted"/>
<evidence type="ECO:0000256" key="1">
    <source>
        <dbReference type="SAM" id="Phobius"/>
    </source>
</evidence>
<keyword evidence="3" id="KW-1185">Reference proteome</keyword>
<dbReference type="Proteomes" id="UP000239800">
    <property type="component" value="Unassembled WGS sequence"/>
</dbReference>
<name>A0A2S7KRL0_9FLAO</name>
<keyword evidence="1" id="KW-0472">Membrane</keyword>
<evidence type="ECO:0000313" key="3">
    <source>
        <dbReference type="Proteomes" id="UP000239800"/>
    </source>
</evidence>
<dbReference type="EMBL" id="MQUB01000001">
    <property type="protein sequence ID" value="PQB05265.1"/>
    <property type="molecule type" value="Genomic_DNA"/>
</dbReference>
<evidence type="ECO:0000313" key="2">
    <source>
        <dbReference type="EMBL" id="PQB05265.1"/>
    </source>
</evidence>
<reference evidence="2 3" key="1">
    <citation type="submission" date="2016-11" db="EMBL/GenBank/DDBJ databases">
        <title>Trade-off between light-utilization and light-protection in marine flavobacteria.</title>
        <authorList>
            <person name="Kumagai Y."/>
        </authorList>
    </citation>
    <scope>NUCLEOTIDE SEQUENCE [LARGE SCALE GENOMIC DNA]</scope>
    <source>
        <strain evidence="2 3">NBRC 107741</strain>
    </source>
</reference>
<keyword evidence="1" id="KW-0812">Transmembrane</keyword>
<dbReference type="RefSeq" id="WP_146090706.1">
    <property type="nucleotide sequence ID" value="NZ_MQUB01000001.1"/>
</dbReference>
<keyword evidence="1" id="KW-1133">Transmembrane helix</keyword>
<accession>A0A2S7KRL0</accession>
<dbReference type="AlphaFoldDB" id="A0A2S7KRL0"/>
<feature type="transmembrane region" description="Helical" evidence="1">
    <location>
        <begin position="6"/>
        <end position="25"/>
    </location>
</feature>
<sequence length="347" mass="39486">MQLKQSFIVAIVLGLVALVAWEVYLRSTMKSHTRIADDKALWSVQRHKVNKLASDDVVLTGSSRVLFDVQLDVWEEKTGRRPIQLACAGSSPLPVFHDLVNNTDYSGTIVVGVTPGLFFSTIYPLAQPWEWPQSRVDHYATRTFAERSNHWLSIPLQKNFYFISAEEDDLSDNVDLKAILSRVRWGDRVINPMPPFYQFSDMALDRNVRMTDLTVTDTAFANTVKRVWKFFMADPNLPPPDRDGTMNFFLADARKFMERGGNVVLLRCPSTGFFKELETGGLPREQFFDALADSLQIKGYHYEDYQQLSGYDCPEWSHLSAEDADTFTADLVDIFVDEGVISNTKTN</sequence>
<organism evidence="2 3">
    <name type="scientific">Aureitalea marina</name>
    <dbReference type="NCBI Taxonomy" id="930804"/>
    <lineage>
        <taxon>Bacteria</taxon>
        <taxon>Pseudomonadati</taxon>
        <taxon>Bacteroidota</taxon>
        <taxon>Flavobacteriia</taxon>
        <taxon>Flavobacteriales</taxon>
        <taxon>Flavobacteriaceae</taxon>
        <taxon>Aureitalea</taxon>
    </lineage>
</organism>
<gene>
    <name evidence="2" type="ORF">BST85_10490</name>
</gene>